<protein>
    <submittedName>
        <fullName evidence="1">CREA protein</fullName>
    </submittedName>
</protein>
<evidence type="ECO:0000313" key="1">
    <source>
        <dbReference type="EMBL" id="KFI26635.1"/>
    </source>
</evidence>
<organism evidence="1 2">
    <name type="scientific">Haematobacter massiliensis</name>
    <dbReference type="NCBI Taxonomy" id="195105"/>
    <lineage>
        <taxon>Bacteria</taxon>
        <taxon>Pseudomonadati</taxon>
        <taxon>Pseudomonadota</taxon>
        <taxon>Alphaproteobacteria</taxon>
        <taxon>Rhodobacterales</taxon>
        <taxon>Paracoccaceae</taxon>
        <taxon>Haematobacter</taxon>
    </lineage>
</organism>
<dbReference type="PANTHER" id="PTHR37952:SF2">
    <property type="entry name" value="PROTEIN CREA"/>
    <property type="match status" value="1"/>
</dbReference>
<dbReference type="eggNOG" id="COG3045">
    <property type="taxonomic scope" value="Bacteria"/>
</dbReference>
<reference evidence="1 2" key="1">
    <citation type="submission" date="2014-03" db="EMBL/GenBank/DDBJ databases">
        <title>Genome of Haematobacter massiliensis CCUG 47968.</title>
        <authorList>
            <person name="Wang D."/>
            <person name="Wang G."/>
        </authorList>
    </citation>
    <scope>NUCLEOTIDE SEQUENCE [LARGE SCALE GENOMIC DNA]</scope>
    <source>
        <strain evidence="1 2">CCUG 47968</strain>
    </source>
</reference>
<evidence type="ECO:0000313" key="2">
    <source>
        <dbReference type="Proteomes" id="UP000028826"/>
    </source>
</evidence>
<dbReference type="PIRSF" id="PIRSF003174">
    <property type="entry name" value="CreA"/>
    <property type="match status" value="1"/>
</dbReference>
<proteinExistence type="predicted"/>
<dbReference type="OrthoDB" id="9788409at2"/>
<gene>
    <name evidence="1" type="ORF">CN97_03095</name>
</gene>
<dbReference type="Proteomes" id="UP000028826">
    <property type="component" value="Unassembled WGS sequence"/>
</dbReference>
<dbReference type="AlphaFoldDB" id="A0A086XX85"/>
<dbReference type="EMBL" id="JGYG01000015">
    <property type="protein sequence ID" value="KFI26635.1"/>
    <property type="molecule type" value="Genomic_DNA"/>
</dbReference>
<keyword evidence="2" id="KW-1185">Reference proteome</keyword>
<name>A0A086XX85_9RHOB</name>
<dbReference type="InterPro" id="IPR010292">
    <property type="entry name" value="Uncharacterised_CreA"/>
</dbReference>
<sequence length="147" mass="16177">MRPIVIVLSMLLTTTAVSAEEVGRIGVDWMGNDVVVEAIDDPKVQGVTCHVAYFSRSTIDRLRQGNWFEDPSNSAISCAKVGPVTLGDIEKGPKGEEVFSERRSIIFKSLKVRRIYDEAHRTLIYVSHGDQVVEGSAKMAISTVPLD</sequence>
<comment type="caution">
    <text evidence="1">The sequence shown here is derived from an EMBL/GenBank/DDBJ whole genome shotgun (WGS) entry which is preliminary data.</text>
</comment>
<dbReference type="STRING" id="195105.CN97_03095"/>
<accession>A0A086XX85</accession>
<dbReference type="Pfam" id="PF05981">
    <property type="entry name" value="CreA"/>
    <property type="match status" value="1"/>
</dbReference>
<dbReference type="GO" id="GO:0005829">
    <property type="term" value="C:cytosol"/>
    <property type="evidence" value="ECO:0007669"/>
    <property type="project" value="TreeGrafter"/>
</dbReference>
<dbReference type="PANTHER" id="PTHR37952">
    <property type="match status" value="1"/>
</dbReference>
<dbReference type="RefSeq" id="WP_035713989.1">
    <property type="nucleotide sequence ID" value="NZ_CAMIFG010000026.1"/>
</dbReference>